<keyword evidence="3" id="KW-1185">Reference proteome</keyword>
<accession>A0AAV6ZF67</accession>
<name>A0AAV6ZF67_ENGPU</name>
<gene>
    <name evidence="2" type="ORF">GDO81_019839</name>
</gene>
<keyword evidence="1" id="KW-0812">Transmembrane</keyword>
<reference evidence="2" key="1">
    <citation type="thesis" date="2020" institute="ProQuest LLC" country="789 East Eisenhower Parkway, Ann Arbor, MI, USA">
        <title>Comparative Genomics and Chromosome Evolution.</title>
        <authorList>
            <person name="Mudd A.B."/>
        </authorList>
    </citation>
    <scope>NUCLEOTIDE SEQUENCE</scope>
    <source>
        <strain evidence="2">237g6f4</strain>
        <tissue evidence="2">Blood</tissue>
    </source>
</reference>
<evidence type="ECO:0000256" key="1">
    <source>
        <dbReference type="SAM" id="Phobius"/>
    </source>
</evidence>
<dbReference type="AlphaFoldDB" id="A0AAV6ZF67"/>
<dbReference type="Proteomes" id="UP000824782">
    <property type="component" value="Unassembled WGS sequence"/>
</dbReference>
<evidence type="ECO:0000313" key="2">
    <source>
        <dbReference type="EMBL" id="KAG8546044.1"/>
    </source>
</evidence>
<feature type="transmembrane region" description="Helical" evidence="1">
    <location>
        <begin position="12"/>
        <end position="33"/>
    </location>
</feature>
<keyword evidence="1" id="KW-0472">Membrane</keyword>
<sequence length="55" mass="5889">MDLQGNNRQSSWITVILWNSLAIVVAFLLSFGAEESLDEGLSGGSSSNIVFEDLG</sequence>
<proteinExistence type="predicted"/>
<protein>
    <submittedName>
        <fullName evidence="2">Uncharacterized protein</fullName>
    </submittedName>
</protein>
<dbReference type="EMBL" id="WNYA01001275">
    <property type="protein sequence ID" value="KAG8546044.1"/>
    <property type="molecule type" value="Genomic_DNA"/>
</dbReference>
<comment type="caution">
    <text evidence="2">The sequence shown here is derived from an EMBL/GenBank/DDBJ whole genome shotgun (WGS) entry which is preliminary data.</text>
</comment>
<organism evidence="2 3">
    <name type="scientific">Engystomops pustulosus</name>
    <name type="common">Tungara frog</name>
    <name type="synonym">Physalaemus pustulosus</name>
    <dbReference type="NCBI Taxonomy" id="76066"/>
    <lineage>
        <taxon>Eukaryota</taxon>
        <taxon>Metazoa</taxon>
        <taxon>Chordata</taxon>
        <taxon>Craniata</taxon>
        <taxon>Vertebrata</taxon>
        <taxon>Euteleostomi</taxon>
        <taxon>Amphibia</taxon>
        <taxon>Batrachia</taxon>
        <taxon>Anura</taxon>
        <taxon>Neobatrachia</taxon>
        <taxon>Hyloidea</taxon>
        <taxon>Leptodactylidae</taxon>
        <taxon>Leiuperinae</taxon>
        <taxon>Engystomops</taxon>
    </lineage>
</organism>
<evidence type="ECO:0000313" key="3">
    <source>
        <dbReference type="Proteomes" id="UP000824782"/>
    </source>
</evidence>
<keyword evidence="1" id="KW-1133">Transmembrane helix</keyword>